<sequence length="112" mass="12058">MSADYPTFKEALEKFKEDLESETANKDKFGWVFTLQGMKTTADVNLASKGLVQLYALQEIDKKINNLSAQVGKIPTTSGSSSSAGAIVPAGSNTQGQYKAPPKKGIKRKYPG</sequence>
<protein>
    <recommendedName>
        <fullName evidence="3">P12</fullName>
    </recommendedName>
</protein>
<evidence type="ECO:0000313" key="2">
    <source>
        <dbReference type="EMBL" id="AFB74321.1"/>
    </source>
</evidence>
<proteinExistence type="predicted"/>
<feature type="region of interest" description="Disordered" evidence="1">
    <location>
        <begin position="74"/>
        <end position="112"/>
    </location>
</feature>
<evidence type="ECO:0000256" key="1">
    <source>
        <dbReference type="SAM" id="MobiDB-lite"/>
    </source>
</evidence>
<reference evidence="2" key="1">
    <citation type="journal article" date="2012" name="Virus Genes">
        <title>The molecular diversity and evolution of Rice tungro bacilliform virus from Indian perspective.</title>
        <authorList>
            <person name="Mangrauthia S.K."/>
            <person name="Malathi P."/>
            <person name="Agarwal S."/>
            <person name="Sailaja B."/>
            <person name="Singh J."/>
            <person name="Ramkumar G."/>
            <person name="Krishnaveni D."/>
            <person name="Balachandran S.M."/>
        </authorList>
    </citation>
    <scope>NUCLEOTIDE SEQUENCE</scope>
    <source>
        <strain evidence="2">Cuttack</strain>
    </source>
</reference>
<dbReference type="InterPro" id="IPR009417">
    <property type="entry name" value="RTBV_P12"/>
</dbReference>
<organism evidence="2">
    <name type="scientific">Rice tungro bacilliform virus</name>
    <dbReference type="NCBI Taxonomy" id="10654"/>
    <lineage>
        <taxon>Viruses</taxon>
        <taxon>Riboviria</taxon>
        <taxon>Pararnavirae</taxon>
        <taxon>Artverviricota</taxon>
        <taxon>Revtraviricetes</taxon>
        <taxon>Ortervirales</taxon>
        <taxon>Caulimoviridae</taxon>
        <taxon>Tungrovirus</taxon>
        <taxon>Tungrovirus oryzae</taxon>
    </lineage>
</organism>
<dbReference type="EMBL" id="JN836951">
    <property type="protein sequence ID" value="AFB74321.1"/>
    <property type="molecule type" value="Genomic_DNA"/>
</dbReference>
<accession>I6NWX8</accession>
<feature type="compositionally biased region" description="Low complexity" evidence="1">
    <location>
        <begin position="78"/>
        <end position="92"/>
    </location>
</feature>
<evidence type="ECO:0008006" key="3">
    <source>
        <dbReference type="Google" id="ProtNLM"/>
    </source>
</evidence>
<feature type="compositionally biased region" description="Basic residues" evidence="1">
    <location>
        <begin position="101"/>
        <end position="112"/>
    </location>
</feature>
<dbReference type="Pfam" id="PF06361">
    <property type="entry name" value="RTBV_P12"/>
    <property type="match status" value="1"/>
</dbReference>
<name>I6NWX8_9VIRU</name>